<sequence length="37" mass="4378">YLLTFGIATLTWRTSRPHLAYPGQTLFHNWPQVYTNI</sequence>
<dbReference type="AlphaFoldDB" id="A0A9K3DEV8"/>
<evidence type="ECO:0000313" key="2">
    <source>
        <dbReference type="Proteomes" id="UP000265618"/>
    </source>
</evidence>
<dbReference type="EMBL" id="BDIP01010504">
    <property type="protein sequence ID" value="GIQ92768.1"/>
    <property type="molecule type" value="Genomic_DNA"/>
</dbReference>
<evidence type="ECO:0000313" key="1">
    <source>
        <dbReference type="EMBL" id="GIQ92768.1"/>
    </source>
</evidence>
<comment type="caution">
    <text evidence="1">The sequence shown here is derived from an EMBL/GenBank/DDBJ whole genome shotgun (WGS) entry which is preliminary data.</text>
</comment>
<feature type="non-terminal residue" evidence="1">
    <location>
        <position position="1"/>
    </location>
</feature>
<organism evidence="1 2">
    <name type="scientific">Kipferlia bialata</name>
    <dbReference type="NCBI Taxonomy" id="797122"/>
    <lineage>
        <taxon>Eukaryota</taxon>
        <taxon>Metamonada</taxon>
        <taxon>Carpediemonas-like organisms</taxon>
        <taxon>Kipferlia</taxon>
    </lineage>
</organism>
<protein>
    <submittedName>
        <fullName evidence="1">Uncharacterized protein</fullName>
    </submittedName>
</protein>
<name>A0A9K3DEV8_9EUKA</name>
<accession>A0A9K3DEV8</accession>
<reference evidence="1 2" key="1">
    <citation type="journal article" date="2018" name="PLoS ONE">
        <title>The draft genome of Kipferlia bialata reveals reductive genome evolution in fornicate parasites.</title>
        <authorList>
            <person name="Tanifuji G."/>
            <person name="Takabayashi S."/>
            <person name="Kume K."/>
            <person name="Takagi M."/>
            <person name="Nakayama T."/>
            <person name="Kamikawa R."/>
            <person name="Inagaki Y."/>
            <person name="Hashimoto T."/>
        </authorList>
    </citation>
    <scope>NUCLEOTIDE SEQUENCE [LARGE SCALE GENOMIC DNA]</scope>
    <source>
        <strain evidence="1">NY0173</strain>
    </source>
</reference>
<keyword evidence="2" id="KW-1185">Reference proteome</keyword>
<proteinExistence type="predicted"/>
<gene>
    <name evidence="1" type="ORF">KIPB_016730</name>
</gene>
<dbReference type="Proteomes" id="UP000265618">
    <property type="component" value="Unassembled WGS sequence"/>
</dbReference>